<dbReference type="EMBL" id="JTDY01001647">
    <property type="protein sequence ID" value="KOB73258.1"/>
    <property type="molecule type" value="Genomic_DNA"/>
</dbReference>
<keyword evidence="2" id="KW-1185">Reference proteome</keyword>
<evidence type="ECO:0000313" key="2">
    <source>
        <dbReference type="Proteomes" id="UP000037510"/>
    </source>
</evidence>
<accession>A0A0L7LCN5</accession>
<dbReference type="Gene3D" id="3.30.1370.60">
    <property type="entry name" value="Hypothetical oxidoreductase yiak, domain 2"/>
    <property type="match status" value="1"/>
</dbReference>
<evidence type="ECO:0000313" key="1">
    <source>
        <dbReference type="EMBL" id="KOB73258.1"/>
    </source>
</evidence>
<sequence length="71" mass="7532">GAGGPANLGHCFVAVDPESFAPGFGDHLADSMAHWRQLEPSFAPGFGDHLADSMAQWRQLEPVRAEVPSST</sequence>
<feature type="non-terminal residue" evidence="1">
    <location>
        <position position="71"/>
    </location>
</feature>
<reference evidence="1 2" key="1">
    <citation type="journal article" date="2015" name="Genome Biol. Evol.">
        <title>The genome of winter moth (Operophtera brumata) provides a genomic perspective on sexual dimorphism and phenology.</title>
        <authorList>
            <person name="Derks M.F."/>
            <person name="Smit S."/>
            <person name="Salis L."/>
            <person name="Schijlen E."/>
            <person name="Bossers A."/>
            <person name="Mateman C."/>
            <person name="Pijl A.S."/>
            <person name="de Ridder D."/>
            <person name="Groenen M.A."/>
            <person name="Visser M.E."/>
            <person name="Megens H.J."/>
        </authorList>
    </citation>
    <scope>NUCLEOTIDE SEQUENCE [LARGE SCALE GENOMIC DNA]</scope>
    <source>
        <strain evidence="1">WM2013NL</strain>
        <tissue evidence="1">Head and thorax</tissue>
    </source>
</reference>
<dbReference type="Proteomes" id="UP000037510">
    <property type="component" value="Unassembled WGS sequence"/>
</dbReference>
<comment type="caution">
    <text evidence="1">The sequence shown here is derived from an EMBL/GenBank/DDBJ whole genome shotgun (WGS) entry which is preliminary data.</text>
</comment>
<dbReference type="InterPro" id="IPR043143">
    <property type="entry name" value="Mal/L-sulf/L-lact_DH-like_NADP"/>
</dbReference>
<protein>
    <submittedName>
        <fullName evidence="1">Malate dehydrogenase</fullName>
    </submittedName>
</protein>
<feature type="non-terminal residue" evidence="1">
    <location>
        <position position="1"/>
    </location>
</feature>
<organism evidence="1 2">
    <name type="scientific">Operophtera brumata</name>
    <name type="common">Winter moth</name>
    <name type="synonym">Phalaena brumata</name>
    <dbReference type="NCBI Taxonomy" id="104452"/>
    <lineage>
        <taxon>Eukaryota</taxon>
        <taxon>Metazoa</taxon>
        <taxon>Ecdysozoa</taxon>
        <taxon>Arthropoda</taxon>
        <taxon>Hexapoda</taxon>
        <taxon>Insecta</taxon>
        <taxon>Pterygota</taxon>
        <taxon>Neoptera</taxon>
        <taxon>Endopterygota</taxon>
        <taxon>Lepidoptera</taxon>
        <taxon>Glossata</taxon>
        <taxon>Ditrysia</taxon>
        <taxon>Geometroidea</taxon>
        <taxon>Geometridae</taxon>
        <taxon>Larentiinae</taxon>
        <taxon>Operophtera</taxon>
    </lineage>
</organism>
<dbReference type="AlphaFoldDB" id="A0A0L7LCN5"/>
<name>A0A0L7LCN5_OPEBR</name>
<proteinExistence type="predicted"/>
<gene>
    <name evidence="1" type="ORF">OBRU01_08851</name>
</gene>